<accession>A0ABT5SBB4</accession>
<dbReference type="PANTHER" id="PTHR34385:SF1">
    <property type="entry name" value="PEPTIDOGLYCAN L-ALANYL-D-GLUTAMATE ENDOPEPTIDASE CWLK"/>
    <property type="match status" value="1"/>
</dbReference>
<gene>
    <name evidence="2" type="ORF">N5A56_013490</name>
</gene>
<proteinExistence type="predicted"/>
<reference evidence="2" key="1">
    <citation type="submission" date="2023-02" db="EMBL/GenBank/DDBJ databases">
        <title>Polaribacter ponticola sp. nov., isolated from seawater.</title>
        <authorList>
            <person name="Baek J.H."/>
            <person name="Kim J.M."/>
            <person name="Choi D.G."/>
            <person name="Jeon C.O."/>
        </authorList>
    </citation>
    <scope>NUCLEOTIDE SEQUENCE</scope>
    <source>
        <strain evidence="2">MSW5</strain>
    </source>
</reference>
<dbReference type="InterPro" id="IPR003709">
    <property type="entry name" value="VanY-like_core_dom"/>
</dbReference>
<dbReference type="SUPFAM" id="SSF55166">
    <property type="entry name" value="Hedgehog/DD-peptidase"/>
    <property type="match status" value="1"/>
</dbReference>
<evidence type="ECO:0000313" key="2">
    <source>
        <dbReference type="EMBL" id="MDD7915363.1"/>
    </source>
</evidence>
<dbReference type="InterPro" id="IPR009045">
    <property type="entry name" value="Zn_M74/Hedgehog-like"/>
</dbReference>
<keyword evidence="3" id="KW-1185">Reference proteome</keyword>
<feature type="domain" description="D-alanyl-D-alanine carboxypeptidase-like core" evidence="1">
    <location>
        <begin position="79"/>
        <end position="212"/>
    </location>
</feature>
<sequence length="257" mass="30463">MRYFLYVLISFTIISCKEGKNKKEFSKKVTPIISKDTIKKSKVAVEAIDIDKNFVLGKFNYRKDTSFVKVKNLHASKTIYLNKEVYDALVKMYEAAKADNINLRIISGTRNFYEQKSIWERKWKKYNNLSPIKRAQKILEYSSMPSTSRHHWGTDLDLSNLNNSYFDKGRGKKEYEWLKNNAKKYGFHQVYTSKDKGITGYNMEKWHWSFMPLAKQYLNYYNKNITEEDIERFKGSEFAEELNIIKNYVNGISTNFK</sequence>
<dbReference type="EMBL" id="JAOSLC020000003">
    <property type="protein sequence ID" value="MDD7915363.1"/>
    <property type="molecule type" value="Genomic_DNA"/>
</dbReference>
<evidence type="ECO:0000313" key="3">
    <source>
        <dbReference type="Proteomes" id="UP001151478"/>
    </source>
</evidence>
<protein>
    <submittedName>
        <fullName evidence="2">M15 family metallopeptidase</fullName>
    </submittedName>
</protein>
<dbReference type="CDD" id="cd14847">
    <property type="entry name" value="DD-carboxypeptidase_like"/>
    <property type="match status" value="1"/>
</dbReference>
<dbReference type="PROSITE" id="PS51257">
    <property type="entry name" value="PROKAR_LIPOPROTEIN"/>
    <property type="match status" value="1"/>
</dbReference>
<dbReference type="RefSeq" id="WP_265725915.1">
    <property type="nucleotide sequence ID" value="NZ_JAOSLC020000003.1"/>
</dbReference>
<dbReference type="Proteomes" id="UP001151478">
    <property type="component" value="Unassembled WGS sequence"/>
</dbReference>
<comment type="caution">
    <text evidence="2">The sequence shown here is derived from an EMBL/GenBank/DDBJ whole genome shotgun (WGS) entry which is preliminary data.</text>
</comment>
<dbReference type="Gene3D" id="3.30.1380.10">
    <property type="match status" value="1"/>
</dbReference>
<dbReference type="Pfam" id="PF02557">
    <property type="entry name" value="VanY"/>
    <property type="match status" value="1"/>
</dbReference>
<name>A0ABT5SBB4_9FLAO</name>
<evidence type="ECO:0000259" key="1">
    <source>
        <dbReference type="Pfam" id="PF02557"/>
    </source>
</evidence>
<dbReference type="InterPro" id="IPR052179">
    <property type="entry name" value="DD-CPase-like"/>
</dbReference>
<organism evidence="2 3">
    <name type="scientific">Polaribacter ponticola</name>
    <dbReference type="NCBI Taxonomy" id="2978475"/>
    <lineage>
        <taxon>Bacteria</taxon>
        <taxon>Pseudomonadati</taxon>
        <taxon>Bacteroidota</taxon>
        <taxon>Flavobacteriia</taxon>
        <taxon>Flavobacteriales</taxon>
        <taxon>Flavobacteriaceae</taxon>
    </lineage>
</organism>
<dbReference type="PANTHER" id="PTHR34385">
    <property type="entry name" value="D-ALANYL-D-ALANINE CARBOXYPEPTIDASE"/>
    <property type="match status" value="1"/>
</dbReference>